<dbReference type="EMBL" id="AP022227">
    <property type="protein sequence ID" value="BBT38920.1"/>
    <property type="molecule type" value="Genomic_DNA"/>
</dbReference>
<evidence type="ECO:0000313" key="1">
    <source>
        <dbReference type="EMBL" id="BBT38920.1"/>
    </source>
</evidence>
<accession>A0A6S5TEY1</accession>
<dbReference type="Proteomes" id="UP000515680">
    <property type="component" value="Chromosome"/>
</dbReference>
<sequence length="93" mass="10171">MIIMGPALHPNRPFGPDDVKGYTQEVQSAMKLLEPLLQSGYLALHPDQWQGGKLAFLRPKVAKRQGWLPPGVQVVREVAQACHCPCCPKGRGG</sequence>
<gene>
    <name evidence="1" type="ORF">WP8W18C01_12610</name>
</gene>
<dbReference type="RefSeq" id="WP_182817564.1">
    <property type="nucleotide sequence ID" value="NZ_AP022227.1"/>
</dbReference>
<dbReference type="AlphaFoldDB" id="A0A6S5TEY1"/>
<proteinExistence type="predicted"/>
<reference evidence="1 2" key="1">
    <citation type="submission" date="2019-12" db="EMBL/GenBank/DDBJ databases">
        <title>complete genome sequences of Pseudomonas putida str. WP8-W18-CRE-01 isolated from wastewater treatment plant effluent.</title>
        <authorList>
            <person name="Sekizuka T."/>
            <person name="Itokawa K."/>
            <person name="Yatsu K."/>
            <person name="Inamine Y."/>
            <person name="Kuroda M."/>
        </authorList>
    </citation>
    <scope>NUCLEOTIDE SEQUENCE [LARGE SCALE GENOMIC DNA]</scope>
    <source>
        <strain evidence="1 2">WP8-W18-CRE-01</strain>
    </source>
</reference>
<organism evidence="1 2">
    <name type="scientific">Pseudomonas putida</name>
    <name type="common">Arthrobacter siderocapsulatus</name>
    <dbReference type="NCBI Taxonomy" id="303"/>
    <lineage>
        <taxon>Bacteria</taxon>
        <taxon>Pseudomonadati</taxon>
        <taxon>Pseudomonadota</taxon>
        <taxon>Gammaproteobacteria</taxon>
        <taxon>Pseudomonadales</taxon>
        <taxon>Pseudomonadaceae</taxon>
        <taxon>Pseudomonas</taxon>
    </lineage>
</organism>
<protein>
    <submittedName>
        <fullName evidence="1">Uncharacterized protein</fullName>
    </submittedName>
</protein>
<name>A0A6S5TEY1_PSEPU</name>
<evidence type="ECO:0000313" key="2">
    <source>
        <dbReference type="Proteomes" id="UP000515680"/>
    </source>
</evidence>